<dbReference type="Gene3D" id="3.60.21.10">
    <property type="match status" value="1"/>
</dbReference>
<gene>
    <name evidence="4" type="ORF">CTheo_8265</name>
</gene>
<proteinExistence type="predicted"/>
<dbReference type="SUPFAM" id="SSF56300">
    <property type="entry name" value="Metallo-dependent phosphatases"/>
    <property type="match status" value="1"/>
</dbReference>
<sequence>MNYSACALESLNPSQLLFLESLPKAELHAHLNGSIPISCLEQLAKNYKPSCAIGSAEVTSAVEALAAGVQLNEIDDFFTLFPAIYALTSDVHSLQVAARAVLDEFLKPQPSLSGIGGAPDVPQCTYLELRSTPRATDQMTRLEYVQAVLDEVERFPSDKVTFIVSVDRRMSRSEADEVVDIAIRMKNEGRRVVGVDLCGSPLANDISVFGPPLSRAREAGLGLTLHIAETAQNSEEDTMALLELLPDGCKARLGHATFLNPAAQLIVLNRKHAVEICIGRRSKTVPTIDAHHINDYLKIGHPLAVSTDDILPFKTSLIAEYALLMAAPPLGLGLGEDDVRNIAYGGSQSRGLIRLTNDKVRSTNLRSCGGSRHSHWALVIIFFIVAAYLIYLPAAAPSQDVGTMAPSARTIILGSLSIISLYVLFHLPSSTPAPQAPLPGPDGQFTRRIVAVGDLHGDLANMKKVLKMAGVLNETDGWSGNVDFFVQTGDMIADRGDDTLEMFALMDKLREEALHVGGQVLSHLGNHELMNAVGDWRYVYPSEIATFGSIKARQQMLTSGWLGKSWRANYTITSRLPLHPSLGPPNTDYKPKGPPDPLSHAALSFVHGGLAPALSSLTPYPSAINALGLSLLGKLQDRVQPPPSPPYPYPGLPSEVTWTEDELYGADGPVWYRGWASEPDSFVCTAVEGVLAKIGVRRMIMGHTPNFEHIVSRCNGKIIVIDTGISKAYGGALSALSITYTLTPQVPSRFVSSSSAPVWTEREVVKAVYQNKTEVLVDSTREVRGSW</sequence>
<evidence type="ECO:0000313" key="5">
    <source>
        <dbReference type="Proteomes" id="UP000383932"/>
    </source>
</evidence>
<organism evidence="4 5">
    <name type="scientific">Ceratobasidium theobromae</name>
    <dbReference type="NCBI Taxonomy" id="1582974"/>
    <lineage>
        <taxon>Eukaryota</taxon>
        <taxon>Fungi</taxon>
        <taxon>Dikarya</taxon>
        <taxon>Basidiomycota</taxon>
        <taxon>Agaricomycotina</taxon>
        <taxon>Agaricomycetes</taxon>
        <taxon>Cantharellales</taxon>
        <taxon>Ceratobasidiaceae</taxon>
        <taxon>Ceratobasidium</taxon>
    </lineage>
</organism>
<feature type="transmembrane region" description="Helical" evidence="1">
    <location>
        <begin position="376"/>
        <end position="396"/>
    </location>
</feature>
<feature type="domain" description="Calcineurin-like phosphoesterase" evidence="2">
    <location>
        <begin position="448"/>
        <end position="545"/>
    </location>
</feature>
<dbReference type="Pfam" id="PF00962">
    <property type="entry name" value="A_deaminase"/>
    <property type="match status" value="1"/>
</dbReference>
<dbReference type="InterPro" id="IPR004843">
    <property type="entry name" value="Calcineurin-like_PHP"/>
</dbReference>
<keyword evidence="1" id="KW-0472">Membrane</keyword>
<dbReference type="Pfam" id="PF00149">
    <property type="entry name" value="Metallophos"/>
    <property type="match status" value="1"/>
</dbReference>
<dbReference type="Proteomes" id="UP000383932">
    <property type="component" value="Unassembled WGS sequence"/>
</dbReference>
<feature type="transmembrane region" description="Helical" evidence="1">
    <location>
        <begin position="408"/>
        <end position="427"/>
    </location>
</feature>
<dbReference type="InterPro" id="IPR032466">
    <property type="entry name" value="Metal_Hydrolase"/>
</dbReference>
<dbReference type="PANTHER" id="PTHR46546">
    <property type="entry name" value="SHEWANELLA-LIKE PROTEIN PHOSPHATASE 1"/>
    <property type="match status" value="1"/>
</dbReference>
<evidence type="ECO:0000259" key="2">
    <source>
        <dbReference type="Pfam" id="PF00149"/>
    </source>
</evidence>
<dbReference type="AlphaFoldDB" id="A0A5N5Q996"/>
<dbReference type="Gene3D" id="3.20.20.140">
    <property type="entry name" value="Metal-dependent hydrolases"/>
    <property type="match status" value="1"/>
</dbReference>
<dbReference type="PANTHER" id="PTHR46546:SF4">
    <property type="entry name" value="SHEWANELLA-LIKE PROTEIN PHOSPHATASE 1"/>
    <property type="match status" value="1"/>
</dbReference>
<evidence type="ECO:0000256" key="1">
    <source>
        <dbReference type="SAM" id="Phobius"/>
    </source>
</evidence>
<evidence type="ECO:0000313" key="4">
    <source>
        <dbReference type="EMBL" id="KAB5588295.1"/>
    </source>
</evidence>
<evidence type="ECO:0000259" key="3">
    <source>
        <dbReference type="Pfam" id="PF00962"/>
    </source>
</evidence>
<keyword evidence="1" id="KW-0812">Transmembrane</keyword>
<dbReference type="InterPro" id="IPR001365">
    <property type="entry name" value="A_deaminase_dom"/>
</dbReference>
<dbReference type="InterPro" id="IPR029052">
    <property type="entry name" value="Metallo-depent_PP-like"/>
</dbReference>
<feature type="domain" description="Adenosine deaminase" evidence="3">
    <location>
        <begin position="23"/>
        <end position="342"/>
    </location>
</feature>
<comment type="caution">
    <text evidence="4">The sequence shown here is derived from an EMBL/GenBank/DDBJ whole genome shotgun (WGS) entry which is preliminary data.</text>
</comment>
<reference evidence="4 5" key="1">
    <citation type="journal article" date="2019" name="Fungal Biol. Biotechnol.">
        <title>Draft genome sequence of fastidious pathogen Ceratobasidium theobromae, which causes vascular-streak dieback in Theobroma cacao.</title>
        <authorList>
            <person name="Ali S.S."/>
            <person name="Asman A."/>
            <person name="Shao J."/>
            <person name="Firmansyah A.P."/>
            <person name="Susilo A.W."/>
            <person name="Rosmana A."/>
            <person name="McMahon P."/>
            <person name="Junaid M."/>
            <person name="Guest D."/>
            <person name="Kheng T.Y."/>
            <person name="Meinhardt L.W."/>
            <person name="Bailey B.A."/>
        </authorList>
    </citation>
    <scope>NUCLEOTIDE SEQUENCE [LARGE SCALE GENOMIC DNA]</scope>
    <source>
        <strain evidence="4 5">CT2</strain>
    </source>
</reference>
<accession>A0A5N5Q996</accession>
<dbReference type="SUPFAM" id="SSF51556">
    <property type="entry name" value="Metallo-dependent hydrolases"/>
    <property type="match status" value="1"/>
</dbReference>
<protein>
    <submittedName>
        <fullName evidence="4">Serine-threonine protein phosphatase</fullName>
    </submittedName>
</protein>
<name>A0A5N5Q996_9AGAM</name>
<dbReference type="OrthoDB" id="5976022at2759"/>
<keyword evidence="5" id="KW-1185">Reference proteome</keyword>
<dbReference type="EMBL" id="SSOP01000498">
    <property type="protein sequence ID" value="KAB5588295.1"/>
    <property type="molecule type" value="Genomic_DNA"/>
</dbReference>
<keyword evidence="1" id="KW-1133">Transmembrane helix</keyword>
<dbReference type="GO" id="GO:0019239">
    <property type="term" value="F:deaminase activity"/>
    <property type="evidence" value="ECO:0007669"/>
    <property type="project" value="InterPro"/>
</dbReference>